<dbReference type="Proteomes" id="UP000460317">
    <property type="component" value="Unassembled WGS sequence"/>
</dbReference>
<dbReference type="EMBL" id="WCRW01000026">
    <property type="protein sequence ID" value="KAB4450797.1"/>
    <property type="molecule type" value="Genomic_DNA"/>
</dbReference>
<evidence type="ECO:0000313" key="3">
    <source>
        <dbReference type="EMBL" id="MCE9240638.1"/>
    </source>
</evidence>
<evidence type="ECO:0000313" key="7">
    <source>
        <dbReference type="Proteomes" id="UP000460317"/>
    </source>
</evidence>
<reference evidence="6 7" key="2">
    <citation type="journal article" date="2019" name="Nat. Med.">
        <title>A library of human gut bacterial isolates paired with longitudinal multiomics data enables mechanistic microbiome research.</title>
        <authorList>
            <person name="Poyet M."/>
            <person name="Groussin M."/>
            <person name="Gibbons S.M."/>
            <person name="Avila-Pacheco J."/>
            <person name="Jiang X."/>
            <person name="Kearney S.M."/>
            <person name="Perrotta A.R."/>
            <person name="Berdy B."/>
            <person name="Zhao S."/>
            <person name="Lieberman T.D."/>
            <person name="Swanson P.K."/>
            <person name="Smith M."/>
            <person name="Roesemann S."/>
            <person name="Alexander J.E."/>
            <person name="Rich S.A."/>
            <person name="Livny J."/>
            <person name="Vlamakis H."/>
            <person name="Clish C."/>
            <person name="Bullock K."/>
            <person name="Deik A."/>
            <person name="Scott J."/>
            <person name="Pierce K.A."/>
            <person name="Xavier R.J."/>
            <person name="Alm E.J."/>
        </authorList>
    </citation>
    <scope>NUCLEOTIDE SEQUENCE [LARGE SCALE GENOMIC DNA]</scope>
    <source>
        <strain evidence="2 6">BIOML-A160</strain>
        <strain evidence="1 7">BIOML-A165</strain>
    </source>
</reference>
<accession>A0A415LX61</accession>
<dbReference type="EMBL" id="QROV01000024">
    <property type="protein sequence ID" value="RHL55403.1"/>
    <property type="molecule type" value="Genomic_DNA"/>
</dbReference>
<dbReference type="Proteomes" id="UP000283616">
    <property type="component" value="Unassembled WGS sequence"/>
</dbReference>
<dbReference type="RefSeq" id="WP_072067523.1">
    <property type="nucleotide sequence ID" value="NZ_CP072224.1"/>
</dbReference>
<dbReference type="AlphaFoldDB" id="A0A415LX61"/>
<dbReference type="EMBL" id="WCSB01000028">
    <property type="protein sequence ID" value="KAB4448588.1"/>
    <property type="molecule type" value="Genomic_DNA"/>
</dbReference>
<evidence type="ECO:0000313" key="1">
    <source>
        <dbReference type="EMBL" id="KAB4448588.1"/>
    </source>
</evidence>
<sequence>MKITIAGIRYLGSLEKYVTALLGDDDRHLWARKATEPKLPKSEKFGWRNWRVYAEHYRH</sequence>
<dbReference type="EMBL" id="JAHYQA010000028">
    <property type="protein sequence ID" value="MCE9240638.1"/>
    <property type="molecule type" value="Genomic_DNA"/>
</dbReference>
<dbReference type="Proteomes" id="UP001200544">
    <property type="component" value="Unassembled WGS sequence"/>
</dbReference>
<dbReference type="Proteomes" id="UP000436825">
    <property type="component" value="Unassembled WGS sequence"/>
</dbReference>
<evidence type="ECO:0000313" key="2">
    <source>
        <dbReference type="EMBL" id="KAB4450797.1"/>
    </source>
</evidence>
<organism evidence="4 5">
    <name type="scientific">Bacteroides thetaiotaomicron</name>
    <dbReference type="NCBI Taxonomy" id="818"/>
    <lineage>
        <taxon>Bacteria</taxon>
        <taxon>Pseudomonadati</taxon>
        <taxon>Bacteroidota</taxon>
        <taxon>Bacteroidia</taxon>
        <taxon>Bacteroidales</taxon>
        <taxon>Bacteroidaceae</taxon>
        <taxon>Bacteroides</taxon>
    </lineage>
</organism>
<evidence type="ECO:0000313" key="6">
    <source>
        <dbReference type="Proteomes" id="UP000436825"/>
    </source>
</evidence>
<proteinExistence type="predicted"/>
<name>A0A415LX61_BACT4</name>
<reference evidence="4 5" key="1">
    <citation type="submission" date="2018-08" db="EMBL/GenBank/DDBJ databases">
        <title>A genome reference for cultivated species of the human gut microbiota.</title>
        <authorList>
            <person name="Zou Y."/>
            <person name="Xue W."/>
            <person name="Luo G."/>
        </authorList>
    </citation>
    <scope>NUCLEOTIDE SEQUENCE [LARGE SCALE GENOMIC DNA]</scope>
    <source>
        <strain evidence="4 5">AF37-12</strain>
    </source>
</reference>
<evidence type="ECO:0000313" key="5">
    <source>
        <dbReference type="Proteomes" id="UP000283616"/>
    </source>
</evidence>
<protein>
    <submittedName>
        <fullName evidence="4">Uncharacterized protein</fullName>
    </submittedName>
</protein>
<comment type="caution">
    <text evidence="4">The sequence shown here is derived from an EMBL/GenBank/DDBJ whole genome shotgun (WGS) entry which is preliminary data.</text>
</comment>
<reference evidence="3" key="3">
    <citation type="submission" date="2021-07" db="EMBL/GenBank/DDBJ databases">
        <title>Comparative genomics of Bacteroides fragilis group isolates reveals species-dependent resistance mechanisms and validates clinical tools for resistance prediction.</title>
        <authorList>
            <person name="Wallace M.J."/>
            <person name="Jean S."/>
            <person name="Wallace M.A."/>
            <person name="Carey-Ann B.D."/>
            <person name="Dantas G."/>
        </authorList>
    </citation>
    <scope>NUCLEOTIDE SEQUENCE</scope>
    <source>
        <strain evidence="3">BJH_160</strain>
    </source>
</reference>
<evidence type="ECO:0000313" key="4">
    <source>
        <dbReference type="EMBL" id="RHL55403.1"/>
    </source>
</evidence>
<gene>
    <name evidence="4" type="ORF">DW011_18890</name>
    <name evidence="2" type="ORF">GAN75_24570</name>
    <name evidence="1" type="ORF">GAN93_21800</name>
    <name evidence="3" type="ORF">K0H07_26220</name>
</gene>